<dbReference type="CDD" id="cd06471">
    <property type="entry name" value="ACD_LpsHSP_like"/>
    <property type="match status" value="1"/>
</dbReference>
<dbReference type="PROSITE" id="PS01031">
    <property type="entry name" value="SHSP"/>
    <property type="match status" value="1"/>
</dbReference>
<comment type="caution">
    <text evidence="4">The sequence shown here is derived from an EMBL/GenBank/DDBJ whole genome shotgun (WGS) entry which is preliminary data.</text>
</comment>
<dbReference type="RefSeq" id="WP_057895666.1">
    <property type="nucleotide sequence ID" value="NZ_AZEH01000020.1"/>
</dbReference>
<evidence type="ECO:0000259" key="3">
    <source>
        <dbReference type="PROSITE" id="PS01031"/>
    </source>
</evidence>
<name>A0A0R1MN72_9LACO</name>
<dbReference type="Proteomes" id="UP000051686">
    <property type="component" value="Unassembled WGS sequence"/>
</dbReference>
<evidence type="ECO:0000313" key="4">
    <source>
        <dbReference type="EMBL" id="KRL05947.1"/>
    </source>
</evidence>
<evidence type="ECO:0000256" key="1">
    <source>
        <dbReference type="PROSITE-ProRule" id="PRU00285"/>
    </source>
</evidence>
<protein>
    <submittedName>
        <fullName evidence="4">Heat shock protein Hsp20</fullName>
    </submittedName>
</protein>
<dbReference type="AlphaFoldDB" id="A0A0R1MN72"/>
<gene>
    <name evidence="4" type="ORF">FD46_GL000712</name>
</gene>
<comment type="similarity">
    <text evidence="1 2">Belongs to the small heat shock protein (HSP20) family.</text>
</comment>
<reference evidence="4 5" key="1">
    <citation type="journal article" date="2015" name="Genome Announc.">
        <title>Expanding the biotechnology potential of lactobacilli through comparative genomics of 213 strains and associated genera.</title>
        <authorList>
            <person name="Sun Z."/>
            <person name="Harris H.M."/>
            <person name="McCann A."/>
            <person name="Guo C."/>
            <person name="Argimon S."/>
            <person name="Zhang W."/>
            <person name="Yang X."/>
            <person name="Jeffery I.B."/>
            <person name="Cooney J.C."/>
            <person name="Kagawa T.F."/>
            <person name="Liu W."/>
            <person name="Song Y."/>
            <person name="Salvetti E."/>
            <person name="Wrobel A."/>
            <person name="Rasinkangas P."/>
            <person name="Parkhill J."/>
            <person name="Rea M.C."/>
            <person name="O'Sullivan O."/>
            <person name="Ritari J."/>
            <person name="Douillard F.P."/>
            <person name="Paul Ross R."/>
            <person name="Yang R."/>
            <person name="Briner A.E."/>
            <person name="Felis G.E."/>
            <person name="de Vos W.M."/>
            <person name="Barrangou R."/>
            <person name="Klaenhammer T.R."/>
            <person name="Caufield P.W."/>
            <person name="Cui Y."/>
            <person name="Zhang H."/>
            <person name="O'Toole P.W."/>
        </authorList>
    </citation>
    <scope>NUCLEOTIDE SEQUENCE [LARGE SCALE GENOMIC DNA]</scope>
    <source>
        <strain evidence="4 5">DSM 19972</strain>
    </source>
</reference>
<dbReference type="PATRIC" id="fig|1423777.3.peg.733"/>
<dbReference type="PANTHER" id="PTHR11527">
    <property type="entry name" value="HEAT-SHOCK PROTEIN 20 FAMILY MEMBER"/>
    <property type="match status" value="1"/>
</dbReference>
<feature type="domain" description="SHSP" evidence="3">
    <location>
        <begin position="28"/>
        <end position="143"/>
    </location>
</feature>
<dbReference type="EMBL" id="AZEH01000020">
    <property type="protein sequence ID" value="KRL05947.1"/>
    <property type="molecule type" value="Genomic_DNA"/>
</dbReference>
<organism evidence="4 5">
    <name type="scientific">Liquorilactobacillus oeni DSM 19972</name>
    <dbReference type="NCBI Taxonomy" id="1423777"/>
    <lineage>
        <taxon>Bacteria</taxon>
        <taxon>Bacillati</taxon>
        <taxon>Bacillota</taxon>
        <taxon>Bacilli</taxon>
        <taxon>Lactobacillales</taxon>
        <taxon>Lactobacillaceae</taxon>
        <taxon>Liquorilactobacillus</taxon>
    </lineage>
</organism>
<keyword evidence="4" id="KW-0346">Stress response</keyword>
<dbReference type="InterPro" id="IPR031107">
    <property type="entry name" value="Small_HSP"/>
</dbReference>
<proteinExistence type="inferred from homology"/>
<evidence type="ECO:0000256" key="2">
    <source>
        <dbReference type="RuleBase" id="RU003616"/>
    </source>
</evidence>
<dbReference type="STRING" id="1423777.FD46_GL000712"/>
<dbReference type="Pfam" id="PF00011">
    <property type="entry name" value="HSP20"/>
    <property type="match status" value="1"/>
</dbReference>
<dbReference type="OrthoDB" id="9811615at2"/>
<evidence type="ECO:0000313" key="5">
    <source>
        <dbReference type="Proteomes" id="UP000051686"/>
    </source>
</evidence>
<dbReference type="InterPro" id="IPR008978">
    <property type="entry name" value="HSP20-like_chaperone"/>
</dbReference>
<dbReference type="SUPFAM" id="SSF49764">
    <property type="entry name" value="HSP20-like chaperones"/>
    <property type="match status" value="1"/>
</dbReference>
<keyword evidence="5" id="KW-1185">Reference proteome</keyword>
<dbReference type="InterPro" id="IPR002068">
    <property type="entry name" value="A-crystallin/Hsp20_dom"/>
</dbReference>
<sequence length="143" mass="16417">MANELSNRFNRWMKPDDFFNDLGRSFFGSDVSFSRDLKTDVKETDKNYTVKVDVPGVNKKDITLEYTDGTLLISAKRDSFKDESDKEGNIITSERSYGRFSRQYNLPSVDKENIKAKYTDGVLEVDLPKLKDSSASKNHIEIE</sequence>
<dbReference type="Gene3D" id="2.60.40.790">
    <property type="match status" value="1"/>
</dbReference>
<accession>A0A0R1MN72</accession>